<keyword evidence="9 11" id="KW-0520">NAD</keyword>
<gene>
    <name evidence="11" type="primary">nadD</name>
    <name evidence="13" type="ORF">DFR38_11490</name>
</gene>
<evidence type="ECO:0000256" key="5">
    <source>
        <dbReference type="ARBA" id="ARBA00022679"/>
    </source>
</evidence>
<keyword evidence="5 11" id="KW-0808">Transferase</keyword>
<keyword evidence="7 11" id="KW-0547">Nucleotide-binding</keyword>
<organism evidence="13 14">
    <name type="scientific">Aquitalea magnusonii</name>
    <dbReference type="NCBI Taxonomy" id="332411"/>
    <lineage>
        <taxon>Bacteria</taxon>
        <taxon>Pseudomonadati</taxon>
        <taxon>Pseudomonadota</taxon>
        <taxon>Betaproteobacteria</taxon>
        <taxon>Neisseriales</taxon>
        <taxon>Chromobacteriaceae</taxon>
        <taxon>Aquitalea</taxon>
    </lineage>
</organism>
<dbReference type="PANTHER" id="PTHR39321:SF3">
    <property type="entry name" value="PHOSPHOPANTETHEINE ADENYLYLTRANSFERASE"/>
    <property type="match status" value="1"/>
</dbReference>
<evidence type="ECO:0000259" key="12">
    <source>
        <dbReference type="Pfam" id="PF01467"/>
    </source>
</evidence>
<keyword evidence="14" id="KW-1185">Reference proteome</keyword>
<dbReference type="NCBIfam" id="NF000839">
    <property type="entry name" value="PRK00071.1-1"/>
    <property type="match status" value="1"/>
</dbReference>
<dbReference type="AlphaFoldDB" id="A0A318J4J2"/>
<proteinExistence type="inferred from homology"/>
<dbReference type="PANTHER" id="PTHR39321">
    <property type="entry name" value="NICOTINATE-NUCLEOTIDE ADENYLYLTRANSFERASE-RELATED"/>
    <property type="match status" value="1"/>
</dbReference>
<dbReference type="SUPFAM" id="SSF52374">
    <property type="entry name" value="Nucleotidylyl transferase"/>
    <property type="match status" value="1"/>
</dbReference>
<dbReference type="NCBIfam" id="NF000840">
    <property type="entry name" value="PRK00071.1-3"/>
    <property type="match status" value="1"/>
</dbReference>
<dbReference type="InterPro" id="IPR004821">
    <property type="entry name" value="Cyt_trans-like"/>
</dbReference>
<evidence type="ECO:0000256" key="9">
    <source>
        <dbReference type="ARBA" id="ARBA00023027"/>
    </source>
</evidence>
<dbReference type="OrthoDB" id="5295945at2"/>
<evidence type="ECO:0000313" key="13">
    <source>
        <dbReference type="EMBL" id="PXX43653.1"/>
    </source>
</evidence>
<dbReference type="Proteomes" id="UP000248395">
    <property type="component" value="Unassembled WGS sequence"/>
</dbReference>
<comment type="function">
    <text evidence="1 11">Catalyzes the reversible adenylation of nicotinate mononucleotide (NaMN) to nicotinic acid adenine dinucleotide (NaAD).</text>
</comment>
<comment type="catalytic activity">
    <reaction evidence="10 11">
        <text>nicotinate beta-D-ribonucleotide + ATP + H(+) = deamido-NAD(+) + diphosphate</text>
        <dbReference type="Rhea" id="RHEA:22860"/>
        <dbReference type="ChEBI" id="CHEBI:15378"/>
        <dbReference type="ChEBI" id="CHEBI:30616"/>
        <dbReference type="ChEBI" id="CHEBI:33019"/>
        <dbReference type="ChEBI" id="CHEBI:57502"/>
        <dbReference type="ChEBI" id="CHEBI:58437"/>
        <dbReference type="EC" id="2.7.7.18"/>
    </reaction>
</comment>
<evidence type="ECO:0000256" key="4">
    <source>
        <dbReference type="ARBA" id="ARBA00022642"/>
    </source>
</evidence>
<protein>
    <recommendedName>
        <fullName evidence="11">Probable nicotinate-nucleotide adenylyltransferase</fullName>
        <ecNumber evidence="11">2.7.7.18</ecNumber>
    </recommendedName>
    <alternativeName>
        <fullName evidence="11">Deamido-NAD(+) diphosphorylase</fullName>
    </alternativeName>
    <alternativeName>
        <fullName evidence="11">Deamido-NAD(+) pyrophosphorylase</fullName>
    </alternativeName>
    <alternativeName>
        <fullName evidence="11">Nicotinate mononucleotide adenylyltransferase</fullName>
        <shortName evidence="11">NaMN adenylyltransferase</shortName>
    </alternativeName>
</protein>
<dbReference type="Gene3D" id="3.40.50.620">
    <property type="entry name" value="HUPs"/>
    <property type="match status" value="1"/>
</dbReference>
<dbReference type="GO" id="GO:0004515">
    <property type="term" value="F:nicotinate-nucleotide adenylyltransferase activity"/>
    <property type="evidence" value="ECO:0007669"/>
    <property type="project" value="UniProtKB-UniRule"/>
</dbReference>
<evidence type="ECO:0000256" key="7">
    <source>
        <dbReference type="ARBA" id="ARBA00022741"/>
    </source>
</evidence>
<dbReference type="HAMAP" id="MF_00244">
    <property type="entry name" value="NaMN_adenylyltr"/>
    <property type="match status" value="1"/>
</dbReference>
<dbReference type="EC" id="2.7.7.18" evidence="11"/>
<dbReference type="UniPathway" id="UPA00253">
    <property type="reaction ID" value="UER00332"/>
</dbReference>
<dbReference type="GO" id="GO:0009435">
    <property type="term" value="P:NAD+ biosynthetic process"/>
    <property type="evidence" value="ECO:0007669"/>
    <property type="project" value="UniProtKB-UniRule"/>
</dbReference>
<dbReference type="EMBL" id="QJKC01000014">
    <property type="protein sequence ID" value="PXX43653.1"/>
    <property type="molecule type" value="Genomic_DNA"/>
</dbReference>
<evidence type="ECO:0000256" key="8">
    <source>
        <dbReference type="ARBA" id="ARBA00022840"/>
    </source>
</evidence>
<keyword evidence="8 11" id="KW-0067">ATP-binding</keyword>
<sequence>MTQAAALGLFGGTFDPIHAAHLRMAQAFRQELRLAEVRLIPAGQPYHRQHGPHASPQQRLEMAQLAIRGLPGLAVDPREVLRDKPAYTIDTLQEIRAEIGPEPALWWLIGGDSLASLHTWRHWEQLFELANIAVALRPGFDATRLPAPVRTQWQARQVTDFSNGAPSGTMRPLALPPLDVSATEVRHRLQSGASVEQLLCAPVLDYIRQHRLYL</sequence>
<evidence type="ECO:0000256" key="11">
    <source>
        <dbReference type="HAMAP-Rule" id="MF_00244"/>
    </source>
</evidence>
<name>A0A318J4J2_9NEIS</name>
<feature type="domain" description="Cytidyltransferase-like" evidence="12">
    <location>
        <begin position="9"/>
        <end position="188"/>
    </location>
</feature>
<comment type="caution">
    <text evidence="13">The sequence shown here is derived from an EMBL/GenBank/DDBJ whole genome shotgun (WGS) entry which is preliminary data.</text>
</comment>
<dbReference type="GO" id="GO:0005524">
    <property type="term" value="F:ATP binding"/>
    <property type="evidence" value="ECO:0007669"/>
    <property type="project" value="UniProtKB-KW"/>
</dbReference>
<dbReference type="NCBIfam" id="TIGR00125">
    <property type="entry name" value="cyt_tran_rel"/>
    <property type="match status" value="1"/>
</dbReference>
<evidence type="ECO:0000256" key="1">
    <source>
        <dbReference type="ARBA" id="ARBA00002324"/>
    </source>
</evidence>
<dbReference type="InterPro" id="IPR005248">
    <property type="entry name" value="NadD/NMNAT"/>
</dbReference>
<comment type="pathway">
    <text evidence="2 11">Cofactor biosynthesis; NAD(+) biosynthesis; deamido-NAD(+) from nicotinate D-ribonucleotide: step 1/1.</text>
</comment>
<dbReference type="RefSeq" id="WP_059285810.1">
    <property type="nucleotide sequence ID" value="NZ_LNQU01000042.1"/>
</dbReference>
<dbReference type="NCBIfam" id="TIGR00482">
    <property type="entry name" value="nicotinate (nicotinamide) nucleotide adenylyltransferase"/>
    <property type="match status" value="1"/>
</dbReference>
<evidence type="ECO:0000256" key="2">
    <source>
        <dbReference type="ARBA" id="ARBA00005019"/>
    </source>
</evidence>
<evidence type="ECO:0000256" key="3">
    <source>
        <dbReference type="ARBA" id="ARBA00009014"/>
    </source>
</evidence>
<dbReference type="Pfam" id="PF01467">
    <property type="entry name" value="CTP_transf_like"/>
    <property type="match status" value="1"/>
</dbReference>
<dbReference type="CDD" id="cd02165">
    <property type="entry name" value="NMNAT"/>
    <property type="match status" value="1"/>
</dbReference>
<keyword evidence="4 11" id="KW-0662">Pyridine nucleotide biosynthesis</keyword>
<accession>A0A318J4J2</accession>
<evidence type="ECO:0000256" key="6">
    <source>
        <dbReference type="ARBA" id="ARBA00022695"/>
    </source>
</evidence>
<comment type="similarity">
    <text evidence="3 11">Belongs to the NadD family.</text>
</comment>
<dbReference type="InterPro" id="IPR014729">
    <property type="entry name" value="Rossmann-like_a/b/a_fold"/>
</dbReference>
<reference evidence="13 14" key="1">
    <citation type="submission" date="2018-05" db="EMBL/GenBank/DDBJ databases">
        <title>Genomic Encyclopedia of Type Strains, Phase IV (KMG-IV): sequencing the most valuable type-strain genomes for metagenomic binning, comparative biology and taxonomic classification.</title>
        <authorList>
            <person name="Goeker M."/>
        </authorList>
    </citation>
    <scope>NUCLEOTIDE SEQUENCE [LARGE SCALE GENOMIC DNA]</scope>
    <source>
        <strain evidence="13 14">DSM 25134</strain>
    </source>
</reference>
<evidence type="ECO:0000256" key="10">
    <source>
        <dbReference type="ARBA" id="ARBA00048721"/>
    </source>
</evidence>
<keyword evidence="6 11" id="KW-0548">Nucleotidyltransferase</keyword>
<evidence type="ECO:0000313" key="14">
    <source>
        <dbReference type="Proteomes" id="UP000248395"/>
    </source>
</evidence>